<evidence type="ECO:0000313" key="4">
    <source>
        <dbReference type="EMBL" id="KXZ73332.1"/>
    </source>
</evidence>
<evidence type="ECO:0000256" key="2">
    <source>
        <dbReference type="ARBA" id="ARBA00022801"/>
    </source>
</evidence>
<comment type="caution">
    <text evidence="4">The sequence shown here is derived from an EMBL/GenBank/DDBJ whole genome shotgun (WGS) entry which is preliminary data.</text>
</comment>
<dbReference type="RefSeq" id="WP_061518198.1">
    <property type="nucleotide sequence ID" value="NZ_JRUE01000068.1"/>
</dbReference>
<sequence length="136" mass="16080">MKKVVPIVLRRQKQQLDILVFKHPLAGIQLVKGTIEKDEHHQNAAIRELFEESGLIAEPNPNFIGNFQIKFNQQNWYFYLCKVSADLAETWTHHCQDGGGLDFEFFWFPLYQQPNDNWHVMFQEALGFIKEQQDLF</sequence>
<protein>
    <submittedName>
        <fullName evidence="4">NUDIX domain protein</fullName>
    </submittedName>
</protein>
<dbReference type="AlphaFoldDB" id="A0A150I192"/>
<dbReference type="CDD" id="cd04663">
    <property type="entry name" value="NUDIX_Hydrolase"/>
    <property type="match status" value="1"/>
</dbReference>
<dbReference type="InterPro" id="IPR000086">
    <property type="entry name" value="NUDIX_hydrolase_dom"/>
</dbReference>
<evidence type="ECO:0000256" key="1">
    <source>
        <dbReference type="ARBA" id="ARBA00001946"/>
    </source>
</evidence>
<reference evidence="4 5" key="1">
    <citation type="journal article" date="2016" name="Sci. Rep.">
        <title>Genomic and phenotypic characterization of the species Acinetobacter venetianus.</title>
        <authorList>
            <person name="Fondi M."/>
            <person name="Maida I."/>
            <person name="Perrin E."/>
            <person name="Orlandini V."/>
            <person name="La Torre L."/>
            <person name="Bosi E."/>
            <person name="Negroni A."/>
            <person name="Zanaroli G."/>
            <person name="Fava F."/>
            <person name="Decorosi F."/>
            <person name="Giovannetti L."/>
            <person name="Viti C."/>
            <person name="Vaneechoutte M."/>
            <person name="Dijkshoorn L."/>
            <person name="Fani R."/>
        </authorList>
    </citation>
    <scope>NUCLEOTIDE SEQUENCE [LARGE SCALE GENOMIC DNA]</scope>
    <source>
        <strain evidence="4 5">LUH5627</strain>
    </source>
</reference>
<name>A0A150I192_9GAMM</name>
<dbReference type="Pfam" id="PF00293">
    <property type="entry name" value="NUDIX"/>
    <property type="match status" value="1"/>
</dbReference>
<dbReference type="PATRIC" id="fig|52133.18.peg.757"/>
<dbReference type="Gene3D" id="3.90.79.10">
    <property type="entry name" value="Nucleoside Triphosphate Pyrophosphohydrolase"/>
    <property type="match status" value="1"/>
</dbReference>
<accession>A0A150I192</accession>
<organism evidence="4 5">
    <name type="scientific">Acinetobacter venetianus</name>
    <dbReference type="NCBI Taxonomy" id="52133"/>
    <lineage>
        <taxon>Bacteria</taxon>
        <taxon>Pseudomonadati</taxon>
        <taxon>Pseudomonadota</taxon>
        <taxon>Gammaproteobacteria</taxon>
        <taxon>Moraxellales</taxon>
        <taxon>Moraxellaceae</taxon>
        <taxon>Acinetobacter</taxon>
    </lineage>
</organism>
<proteinExistence type="predicted"/>
<evidence type="ECO:0000313" key="5">
    <source>
        <dbReference type="Proteomes" id="UP000075680"/>
    </source>
</evidence>
<dbReference type="Proteomes" id="UP000075680">
    <property type="component" value="Unassembled WGS sequence"/>
</dbReference>
<evidence type="ECO:0000259" key="3">
    <source>
        <dbReference type="PROSITE" id="PS51462"/>
    </source>
</evidence>
<dbReference type="GO" id="GO:0016787">
    <property type="term" value="F:hydrolase activity"/>
    <property type="evidence" value="ECO:0007669"/>
    <property type="project" value="UniProtKB-KW"/>
</dbReference>
<gene>
    <name evidence="4" type="ORF">AVENLUH5627_00727</name>
</gene>
<dbReference type="SUPFAM" id="SSF55811">
    <property type="entry name" value="Nudix"/>
    <property type="match status" value="1"/>
</dbReference>
<dbReference type="InterPro" id="IPR015797">
    <property type="entry name" value="NUDIX_hydrolase-like_dom_sf"/>
</dbReference>
<dbReference type="EMBL" id="JRUE01000068">
    <property type="protein sequence ID" value="KXZ73332.1"/>
    <property type="molecule type" value="Genomic_DNA"/>
</dbReference>
<keyword evidence="2" id="KW-0378">Hydrolase</keyword>
<dbReference type="PROSITE" id="PS51462">
    <property type="entry name" value="NUDIX"/>
    <property type="match status" value="1"/>
</dbReference>
<dbReference type="InterPro" id="IPR020084">
    <property type="entry name" value="NUDIX_hydrolase_CS"/>
</dbReference>
<feature type="domain" description="Nudix hydrolase" evidence="3">
    <location>
        <begin position="1"/>
        <end position="130"/>
    </location>
</feature>
<dbReference type="PROSITE" id="PS00893">
    <property type="entry name" value="NUDIX_BOX"/>
    <property type="match status" value="1"/>
</dbReference>
<comment type="cofactor">
    <cofactor evidence="1">
        <name>Mg(2+)</name>
        <dbReference type="ChEBI" id="CHEBI:18420"/>
    </cofactor>
</comment>